<dbReference type="SUPFAM" id="SSF48452">
    <property type="entry name" value="TPR-like"/>
    <property type="match status" value="1"/>
</dbReference>
<dbReference type="PROSITE" id="PS51257">
    <property type="entry name" value="PROKAR_LIPOPROTEIN"/>
    <property type="match status" value="1"/>
</dbReference>
<dbReference type="Gene3D" id="3.30.1330.60">
    <property type="entry name" value="OmpA-like domain"/>
    <property type="match status" value="1"/>
</dbReference>
<accession>A0A163BLX9</accession>
<evidence type="ECO:0000256" key="5">
    <source>
        <dbReference type="PROSITE-ProRule" id="PRU00473"/>
    </source>
</evidence>
<dbReference type="CDD" id="cd07185">
    <property type="entry name" value="OmpA_C-like"/>
    <property type="match status" value="1"/>
</dbReference>
<dbReference type="InterPro" id="IPR011042">
    <property type="entry name" value="6-blade_b-propeller_TolB-like"/>
</dbReference>
<dbReference type="SUPFAM" id="SSF49464">
    <property type="entry name" value="Carboxypeptidase regulatory domain-like"/>
    <property type="match status" value="1"/>
</dbReference>
<sequence length="657" mass="74547">MTGCKKHFLVLALGLVVSCMLYSQEKRLEKANENFDRYAFVDARKIYLQVAEKGYESPELFKKLADSYYFNAQLEAAVPWYEKLINKNPDEVDSEYLFRYSQCLKSIGQYEKADTVMEKFNALTGNDQRAQFFMNTRDYLKFIEMQSGKFNLSKLDINSKFSDYAPSFNNRGQLVFASSRGNRTGISKTIHEWNEMPFLDLFSSNILEANGVLEAPKKIKGRINTKFHESSTVFSKDGQTVYFTRNNYTKKRLGSNAAGTILLKMYRATLKDNKWTDIEELPFNSDEYSVAHPALTLDGKKLYFASDMADSKGLSDIYVVNINEDGTFGVPKNLGDKINTEGRETFPYISDSGRLYFASDGHVGLGGLDVFVAVSENANEFSVPYNVGKPINSKEDDFTFVLNEATKIGYFASNRNGGKGNDDIYSFKQIGELITECRQYVKGVITDAVTKEVIPNTEVILMDDANNELQRIKSDQNGKYSFNLKCATNYIVRATKDDYKPTEVILTTHNVLEHEHNLTLQLSKGGLAEKEVKPGDDLAKLLELEIIYFDLDKSFIRPDAEVELQKIIAALKQYPQLKIDVRSHTDSRAGDDYNLLLSQRRAKSTIQYIIEKGNIDKSRITGRGYGESSLVNKCENNVPCSESEHQLNRRSEFISIK</sequence>
<feature type="domain" description="OmpA-like" evidence="6">
    <location>
        <begin position="536"/>
        <end position="657"/>
    </location>
</feature>
<dbReference type="Proteomes" id="UP000076715">
    <property type="component" value="Unassembled WGS sequence"/>
</dbReference>
<dbReference type="InterPro" id="IPR050330">
    <property type="entry name" value="Bact_OuterMem_StrucFunc"/>
</dbReference>
<name>A0A163BLX9_9FLAO</name>
<gene>
    <name evidence="7" type="ORF">AWE51_21220</name>
</gene>
<dbReference type="InterPro" id="IPR006665">
    <property type="entry name" value="OmpA-like"/>
</dbReference>
<evidence type="ECO:0000256" key="3">
    <source>
        <dbReference type="ARBA" id="ARBA00023237"/>
    </source>
</evidence>
<dbReference type="OrthoDB" id="9809364at2"/>
<comment type="caution">
    <text evidence="7">The sequence shown here is derived from an EMBL/GenBank/DDBJ whole genome shotgun (WGS) entry which is preliminary data.</text>
</comment>
<dbReference type="SUPFAM" id="SSF103088">
    <property type="entry name" value="OmpA-like"/>
    <property type="match status" value="1"/>
</dbReference>
<reference evidence="7 8" key="1">
    <citation type="submission" date="2016-01" db="EMBL/GenBank/DDBJ databases">
        <title>The draft genome sequence of Aquimarina sp. RZW4-3-2.</title>
        <authorList>
            <person name="Wang Y."/>
        </authorList>
    </citation>
    <scope>NUCLEOTIDE SEQUENCE [LARGE SCALE GENOMIC DNA]</scope>
    <source>
        <strain evidence="7 8">RZW4-3-2</strain>
    </source>
</reference>
<dbReference type="PANTHER" id="PTHR30329:SF21">
    <property type="entry name" value="LIPOPROTEIN YIAD-RELATED"/>
    <property type="match status" value="1"/>
</dbReference>
<dbReference type="PANTHER" id="PTHR30329">
    <property type="entry name" value="STATOR ELEMENT OF FLAGELLAR MOTOR COMPLEX"/>
    <property type="match status" value="1"/>
</dbReference>
<dbReference type="RefSeq" id="WP_066311820.1">
    <property type="nucleotide sequence ID" value="NZ_LQRT01000004.1"/>
</dbReference>
<dbReference type="InterPro" id="IPR008969">
    <property type="entry name" value="CarboxyPept-like_regulatory"/>
</dbReference>
<dbReference type="GO" id="GO:0009279">
    <property type="term" value="C:cell outer membrane"/>
    <property type="evidence" value="ECO:0007669"/>
    <property type="project" value="UniProtKB-SubCell"/>
</dbReference>
<dbReference type="PRINTS" id="PR01021">
    <property type="entry name" value="OMPADOMAIN"/>
</dbReference>
<dbReference type="PROSITE" id="PS51123">
    <property type="entry name" value="OMPA_2"/>
    <property type="match status" value="1"/>
</dbReference>
<dbReference type="Pfam" id="PF07676">
    <property type="entry name" value="PD40"/>
    <property type="match status" value="3"/>
</dbReference>
<dbReference type="InterPro" id="IPR011659">
    <property type="entry name" value="WD40"/>
</dbReference>
<evidence type="ECO:0000259" key="6">
    <source>
        <dbReference type="PROSITE" id="PS51123"/>
    </source>
</evidence>
<organism evidence="7 8">
    <name type="scientific">Aquimarina aggregata</name>
    <dbReference type="NCBI Taxonomy" id="1642818"/>
    <lineage>
        <taxon>Bacteria</taxon>
        <taxon>Pseudomonadati</taxon>
        <taxon>Bacteroidota</taxon>
        <taxon>Flavobacteriia</taxon>
        <taxon>Flavobacteriales</taxon>
        <taxon>Flavobacteriaceae</taxon>
        <taxon>Aquimarina</taxon>
    </lineage>
</organism>
<keyword evidence="2 5" id="KW-0472">Membrane</keyword>
<dbReference type="SUPFAM" id="SSF82171">
    <property type="entry name" value="DPP6 N-terminal domain-like"/>
    <property type="match status" value="1"/>
</dbReference>
<dbReference type="AlphaFoldDB" id="A0A163BLX9"/>
<dbReference type="PROSITE" id="PS50005">
    <property type="entry name" value="TPR"/>
    <property type="match status" value="1"/>
</dbReference>
<dbReference type="InterPro" id="IPR019734">
    <property type="entry name" value="TPR_rpt"/>
</dbReference>
<dbReference type="InterPro" id="IPR006664">
    <property type="entry name" value="OMP_bac"/>
</dbReference>
<dbReference type="Gene3D" id="2.60.40.1120">
    <property type="entry name" value="Carboxypeptidase-like, regulatory domain"/>
    <property type="match status" value="1"/>
</dbReference>
<dbReference type="Gene3D" id="1.25.40.10">
    <property type="entry name" value="Tetratricopeptide repeat domain"/>
    <property type="match status" value="1"/>
</dbReference>
<proteinExistence type="predicted"/>
<evidence type="ECO:0000313" key="7">
    <source>
        <dbReference type="EMBL" id="KZS41530.1"/>
    </source>
</evidence>
<dbReference type="Gene3D" id="2.120.10.30">
    <property type="entry name" value="TolB, C-terminal domain"/>
    <property type="match status" value="1"/>
</dbReference>
<keyword evidence="8" id="KW-1185">Reference proteome</keyword>
<dbReference type="Pfam" id="PF00691">
    <property type="entry name" value="OmpA"/>
    <property type="match status" value="1"/>
</dbReference>
<evidence type="ECO:0000256" key="2">
    <source>
        <dbReference type="ARBA" id="ARBA00023136"/>
    </source>
</evidence>
<dbReference type="EMBL" id="LQRT01000004">
    <property type="protein sequence ID" value="KZS41530.1"/>
    <property type="molecule type" value="Genomic_DNA"/>
</dbReference>
<keyword evidence="3" id="KW-0998">Cell outer membrane</keyword>
<keyword evidence="4" id="KW-0802">TPR repeat</keyword>
<evidence type="ECO:0000313" key="8">
    <source>
        <dbReference type="Proteomes" id="UP000076715"/>
    </source>
</evidence>
<protein>
    <submittedName>
        <fullName evidence="7">Cell envelope biogenesis protein OmpA</fullName>
    </submittedName>
</protein>
<dbReference type="STRING" id="1642818.AWE51_21220"/>
<evidence type="ECO:0000256" key="1">
    <source>
        <dbReference type="ARBA" id="ARBA00004442"/>
    </source>
</evidence>
<dbReference type="Pfam" id="PF13620">
    <property type="entry name" value="CarboxypepD_reg"/>
    <property type="match status" value="1"/>
</dbReference>
<comment type="subcellular location">
    <subcellularLocation>
        <location evidence="1">Cell outer membrane</location>
    </subcellularLocation>
</comment>
<feature type="repeat" description="TPR" evidence="4">
    <location>
        <begin position="58"/>
        <end position="91"/>
    </location>
</feature>
<dbReference type="InterPro" id="IPR011990">
    <property type="entry name" value="TPR-like_helical_dom_sf"/>
</dbReference>
<dbReference type="InterPro" id="IPR036737">
    <property type="entry name" value="OmpA-like_sf"/>
</dbReference>
<evidence type="ECO:0000256" key="4">
    <source>
        <dbReference type="PROSITE-ProRule" id="PRU00339"/>
    </source>
</evidence>